<dbReference type="PANTHER" id="PTHR48045:SF34">
    <property type="entry name" value="ISOFLAVONE 7-O-GLUCOSYLTRANSFERASE 1-LIKE"/>
    <property type="match status" value="1"/>
</dbReference>
<dbReference type="SUPFAM" id="SSF53756">
    <property type="entry name" value="UDP-Glycosyltransferase/glycogen phosphorylase"/>
    <property type="match status" value="1"/>
</dbReference>
<evidence type="ECO:0008006" key="3">
    <source>
        <dbReference type="Google" id="ProtNLM"/>
    </source>
</evidence>
<organism evidence="1 2">
    <name type="scientific">Triticum turgidum subsp. durum</name>
    <name type="common">Durum wheat</name>
    <name type="synonym">Triticum durum</name>
    <dbReference type="NCBI Taxonomy" id="4567"/>
    <lineage>
        <taxon>Eukaryota</taxon>
        <taxon>Viridiplantae</taxon>
        <taxon>Streptophyta</taxon>
        <taxon>Embryophyta</taxon>
        <taxon>Tracheophyta</taxon>
        <taxon>Spermatophyta</taxon>
        <taxon>Magnoliopsida</taxon>
        <taxon>Liliopsida</taxon>
        <taxon>Poales</taxon>
        <taxon>Poaceae</taxon>
        <taxon>BOP clade</taxon>
        <taxon>Pooideae</taxon>
        <taxon>Triticodae</taxon>
        <taxon>Triticeae</taxon>
        <taxon>Triticinae</taxon>
        <taxon>Triticum</taxon>
    </lineage>
</organism>
<accession>A0A9R0YXS6</accession>
<dbReference type="AlphaFoldDB" id="A0A9R0YXS6"/>
<proteinExistence type="predicted"/>
<dbReference type="PANTHER" id="PTHR48045">
    <property type="entry name" value="UDP-GLYCOSYLTRANSFERASE 72B1"/>
    <property type="match status" value="1"/>
</dbReference>
<dbReference type="Gene3D" id="3.40.50.2000">
    <property type="entry name" value="Glycogen Phosphorylase B"/>
    <property type="match status" value="2"/>
</dbReference>
<evidence type="ECO:0000313" key="1">
    <source>
        <dbReference type="EMBL" id="VAI63743.1"/>
    </source>
</evidence>
<name>A0A9R0YXS6_TRITD</name>
<protein>
    <recommendedName>
        <fullName evidence="3">Glycosyltransferase</fullName>
    </recommendedName>
</protein>
<gene>
    <name evidence="1" type="ORF">TRITD_6Bv1G225470</name>
</gene>
<dbReference type="EMBL" id="LT934122">
    <property type="protein sequence ID" value="VAI63743.1"/>
    <property type="molecule type" value="Genomic_DNA"/>
</dbReference>
<dbReference type="Proteomes" id="UP000324705">
    <property type="component" value="Chromosome 6B"/>
</dbReference>
<evidence type="ECO:0000313" key="2">
    <source>
        <dbReference type="Proteomes" id="UP000324705"/>
    </source>
</evidence>
<keyword evidence="2" id="KW-1185">Reference proteome</keyword>
<sequence length="141" mass="15961">MVHSMQADCFGIAINTFLGLEQQYCEMYVREGYVKRAYFLGPLSLQLQPSQAAKGVADSRFINWLGTKPNHSVVYLSFGTCAHISGAQLDELALGLEASRRSFMWVVRAADKWAPPKGWEKRVEDRGHIVRVWAPQKVIVY</sequence>
<reference evidence="1 2" key="1">
    <citation type="submission" date="2017-09" db="EMBL/GenBank/DDBJ databases">
        <authorList>
            <consortium name="International Durum Wheat Genome Sequencing Consortium (IDWGSC)"/>
            <person name="Milanesi L."/>
        </authorList>
    </citation>
    <scope>NUCLEOTIDE SEQUENCE [LARGE SCALE GENOMIC DNA]</scope>
    <source>
        <strain evidence="2">cv. Svevo</strain>
    </source>
</reference>
<dbReference type="Gramene" id="TRITD6Bv1G225470.1">
    <property type="protein sequence ID" value="TRITD6Bv1G225470.1"/>
    <property type="gene ID" value="TRITD6Bv1G225470"/>
</dbReference>